<dbReference type="InterPro" id="IPR011059">
    <property type="entry name" value="Metal-dep_hydrolase_composite"/>
</dbReference>
<dbReference type="RefSeq" id="WP_386074406.1">
    <property type="nucleotide sequence ID" value="NZ_JBHTJT010000012.1"/>
</dbReference>
<evidence type="ECO:0000313" key="2">
    <source>
        <dbReference type="EMBL" id="MFD0980071.1"/>
    </source>
</evidence>
<accession>A0ABW3IQ43</accession>
<keyword evidence="1" id="KW-0732">Signal</keyword>
<evidence type="ECO:0000256" key="1">
    <source>
        <dbReference type="SAM" id="SignalP"/>
    </source>
</evidence>
<reference evidence="3" key="1">
    <citation type="journal article" date="2019" name="Int. J. Syst. Evol. Microbiol.">
        <title>The Global Catalogue of Microorganisms (GCM) 10K type strain sequencing project: providing services to taxonomists for standard genome sequencing and annotation.</title>
        <authorList>
            <consortium name="The Broad Institute Genomics Platform"/>
            <consortium name="The Broad Institute Genome Sequencing Center for Infectious Disease"/>
            <person name="Wu L."/>
            <person name="Ma J."/>
        </authorList>
    </citation>
    <scope>NUCLEOTIDE SEQUENCE [LARGE SCALE GENOMIC DNA]</scope>
    <source>
        <strain evidence="3">CCUG 60524</strain>
    </source>
</reference>
<dbReference type="PANTHER" id="PTHR11647:SF1">
    <property type="entry name" value="COLLAPSIN RESPONSE MEDIATOR PROTEIN"/>
    <property type="match status" value="1"/>
</dbReference>
<evidence type="ECO:0000313" key="3">
    <source>
        <dbReference type="Proteomes" id="UP001597108"/>
    </source>
</evidence>
<dbReference type="EMBL" id="JBHTJT010000012">
    <property type="protein sequence ID" value="MFD0980071.1"/>
    <property type="molecule type" value="Genomic_DNA"/>
</dbReference>
<dbReference type="SUPFAM" id="SSF51338">
    <property type="entry name" value="Composite domain of metallo-dependent hydrolases"/>
    <property type="match status" value="1"/>
</dbReference>
<dbReference type="InterPro" id="IPR050378">
    <property type="entry name" value="Metallo-dep_Hydrolases_sf"/>
</dbReference>
<sequence>MNKLIFSLCATVLLAAVPAKAQDTYDLVILNGRVMDPETMLDATLNVGIRDGRIAIITPGDISGDQTIDATDHVVTAGFIDTHFHALDGLSLKLAALDGVTTGMDLEVGAIGVDAWYAAKQGAWPLNYGTSISHEGVRIKVHDPEVELPEWADTPGLVGKARADGCADGVCGWSDTRSDIDHLNQILALMDEGYKQGALGFASTVGYMTGGVTTFEMYKAQELAARYGRVSAAHVRFHGNKVTPEAPLGTSEILANALALDAPLLVMHNNDYGWWENEEKLQKARDEGYNVWSEYYPYTAGSTSISAEFFNPEVFKGVFGLEYKDTMYDPIADKFLSEDEWKKTRAEDPSRIVVVFNPDREKWLPYWLRMPHMTVASDAIYSGKGVDSWDLPFSDYLGHPRTAGSRATVLRLGREQGVPLMFTLAQLSYWAAKHLGDTGIVAMQERGRMQEGMVADIAIFNPATVTDNATYKFGEHGLPSSGIPYVIVNGQLVVNESEFQKVWAGQPIRFPVRETGEFKPVTEQDWVQQFSISTITIDDSGAKPVGGSAEAKQ</sequence>
<protein>
    <submittedName>
        <fullName evidence="2">Aminoacylase</fullName>
    </submittedName>
</protein>
<dbReference type="Gene3D" id="2.30.40.10">
    <property type="entry name" value="Urease, subunit C, domain 1"/>
    <property type="match status" value="1"/>
</dbReference>
<gene>
    <name evidence="2" type="ORF">ACFQ2S_10460</name>
</gene>
<feature type="signal peptide" evidence="1">
    <location>
        <begin position="1"/>
        <end position="21"/>
    </location>
</feature>
<dbReference type="PANTHER" id="PTHR11647">
    <property type="entry name" value="HYDRANTOINASE/DIHYDROPYRIMIDINASE FAMILY MEMBER"/>
    <property type="match status" value="1"/>
</dbReference>
<dbReference type="SUPFAM" id="SSF51556">
    <property type="entry name" value="Metallo-dependent hydrolases"/>
    <property type="match status" value="1"/>
</dbReference>
<proteinExistence type="predicted"/>
<keyword evidence="3" id="KW-1185">Reference proteome</keyword>
<name>A0ABW3IQ43_9RHOB</name>
<dbReference type="InterPro" id="IPR032466">
    <property type="entry name" value="Metal_Hydrolase"/>
</dbReference>
<dbReference type="Proteomes" id="UP001597108">
    <property type="component" value="Unassembled WGS sequence"/>
</dbReference>
<feature type="chain" id="PRO_5046558095" evidence="1">
    <location>
        <begin position="22"/>
        <end position="553"/>
    </location>
</feature>
<organism evidence="2 3">
    <name type="scientific">Tropicimonas aquimaris</name>
    <dbReference type="NCBI Taxonomy" id="914152"/>
    <lineage>
        <taxon>Bacteria</taxon>
        <taxon>Pseudomonadati</taxon>
        <taxon>Pseudomonadota</taxon>
        <taxon>Alphaproteobacteria</taxon>
        <taxon>Rhodobacterales</taxon>
        <taxon>Roseobacteraceae</taxon>
        <taxon>Tropicimonas</taxon>
    </lineage>
</organism>
<comment type="caution">
    <text evidence="2">The sequence shown here is derived from an EMBL/GenBank/DDBJ whole genome shotgun (WGS) entry which is preliminary data.</text>
</comment>
<dbReference type="Gene3D" id="3.20.20.140">
    <property type="entry name" value="Metal-dependent hydrolases"/>
    <property type="match status" value="1"/>
</dbReference>